<sequence>MVVIAVVVSRFPSGRSRSPSTPSSAFNCFSKPPAPFLQYPRGSIVASSSSNIIGEKLFLAGDVHQSRRSSSSRMKLPLVSIKSSSDSQDSQTCLDAPTNKVFGSAPQEPRHISEVIRYNRHPQNVDLPPVLPKNKKKPYLIPIHKMQRAARRDKKMALMGIEKHLDPPKNGLLVPELIPVAYQTLESWKVLIESLSQLLTVVPVYGCRECPEVHVGSTGHLIKECTGTHNVRRRSSHAWVRGTINDVLIPVESYHLFDPFGHRVKHDTRFNYERIPAVVELCIQAGVELPQYPSRRRSSPIRMLGKKVVDRGGFVEEPKRCRSEDAMDLLSKIDTYAVLNGRSISPPSDTRRVAERTLKAYSTARSGLRQLMRKYPVKACGYCSEVHVGPWGHNAKLCGAFKHQWRDGKHGWQDATIDEVIPPNFVWHLKGSESPPPIGALKRFYGKAPAVVEVCVQAGAEIPDAYRPMMRLDIVVPETEEARLVA</sequence>
<feature type="domain" description="APO" evidence="2">
    <location>
        <begin position="379"/>
        <end position="464"/>
    </location>
</feature>
<dbReference type="PANTHER" id="PTHR10388">
    <property type="entry name" value="EUKARYOTIC TRANSLATION INITIATION FACTOR SUI1"/>
    <property type="match status" value="1"/>
</dbReference>
<dbReference type="EMBL" id="JBBWWQ010000021">
    <property type="protein sequence ID" value="KAK8913612.1"/>
    <property type="molecule type" value="Genomic_DNA"/>
</dbReference>
<keyword evidence="4" id="KW-1185">Reference proteome</keyword>
<dbReference type="Pfam" id="PF05634">
    <property type="entry name" value="APO_RNA-bind"/>
    <property type="match status" value="2"/>
</dbReference>
<evidence type="ECO:0000256" key="1">
    <source>
        <dbReference type="SAM" id="MobiDB-lite"/>
    </source>
</evidence>
<protein>
    <recommendedName>
        <fullName evidence="2">APO domain-containing protein</fullName>
    </recommendedName>
</protein>
<dbReference type="PROSITE" id="PS51499">
    <property type="entry name" value="APO"/>
    <property type="match status" value="2"/>
</dbReference>
<feature type="domain" description="APO" evidence="2">
    <location>
        <begin position="206"/>
        <end position="291"/>
    </location>
</feature>
<dbReference type="AlphaFoldDB" id="A0AAP0AS59"/>
<proteinExistence type="predicted"/>
<comment type="caution">
    <text evidence="3">The sequence shown here is derived from an EMBL/GenBank/DDBJ whole genome shotgun (WGS) entry which is preliminary data.</text>
</comment>
<feature type="region of interest" description="Disordered" evidence="1">
    <location>
        <begin position="81"/>
        <end position="106"/>
    </location>
</feature>
<dbReference type="Proteomes" id="UP001418222">
    <property type="component" value="Unassembled WGS sequence"/>
</dbReference>
<name>A0AAP0AS59_9ASPA</name>
<dbReference type="InterPro" id="IPR023342">
    <property type="entry name" value="APO_dom"/>
</dbReference>
<gene>
    <name evidence="3" type="ORF">KSP39_PZI023925</name>
</gene>
<evidence type="ECO:0000313" key="4">
    <source>
        <dbReference type="Proteomes" id="UP001418222"/>
    </source>
</evidence>
<accession>A0AAP0AS59</accession>
<dbReference type="GO" id="GO:0003723">
    <property type="term" value="F:RNA binding"/>
    <property type="evidence" value="ECO:0007669"/>
    <property type="project" value="InterPro"/>
</dbReference>
<organism evidence="3 4">
    <name type="scientific">Platanthera zijinensis</name>
    <dbReference type="NCBI Taxonomy" id="2320716"/>
    <lineage>
        <taxon>Eukaryota</taxon>
        <taxon>Viridiplantae</taxon>
        <taxon>Streptophyta</taxon>
        <taxon>Embryophyta</taxon>
        <taxon>Tracheophyta</taxon>
        <taxon>Spermatophyta</taxon>
        <taxon>Magnoliopsida</taxon>
        <taxon>Liliopsida</taxon>
        <taxon>Asparagales</taxon>
        <taxon>Orchidaceae</taxon>
        <taxon>Orchidoideae</taxon>
        <taxon>Orchideae</taxon>
        <taxon>Orchidinae</taxon>
        <taxon>Platanthera</taxon>
    </lineage>
</organism>
<evidence type="ECO:0000313" key="3">
    <source>
        <dbReference type="EMBL" id="KAK8913612.1"/>
    </source>
</evidence>
<evidence type="ECO:0000259" key="2">
    <source>
        <dbReference type="PROSITE" id="PS51499"/>
    </source>
</evidence>
<reference evidence="3 4" key="1">
    <citation type="journal article" date="2022" name="Nat. Plants">
        <title>Genomes of leafy and leafless Platanthera orchids illuminate the evolution of mycoheterotrophy.</title>
        <authorList>
            <person name="Li M.H."/>
            <person name="Liu K.W."/>
            <person name="Li Z."/>
            <person name="Lu H.C."/>
            <person name="Ye Q.L."/>
            <person name="Zhang D."/>
            <person name="Wang J.Y."/>
            <person name="Li Y.F."/>
            <person name="Zhong Z.M."/>
            <person name="Liu X."/>
            <person name="Yu X."/>
            <person name="Liu D.K."/>
            <person name="Tu X.D."/>
            <person name="Liu B."/>
            <person name="Hao Y."/>
            <person name="Liao X.Y."/>
            <person name="Jiang Y.T."/>
            <person name="Sun W.H."/>
            <person name="Chen J."/>
            <person name="Chen Y.Q."/>
            <person name="Ai Y."/>
            <person name="Zhai J.W."/>
            <person name="Wu S.S."/>
            <person name="Zhou Z."/>
            <person name="Hsiao Y.Y."/>
            <person name="Wu W.L."/>
            <person name="Chen Y.Y."/>
            <person name="Lin Y.F."/>
            <person name="Hsu J.L."/>
            <person name="Li C.Y."/>
            <person name="Wang Z.W."/>
            <person name="Zhao X."/>
            <person name="Zhong W.Y."/>
            <person name="Ma X.K."/>
            <person name="Ma L."/>
            <person name="Huang J."/>
            <person name="Chen G.Z."/>
            <person name="Huang M.Z."/>
            <person name="Huang L."/>
            <person name="Peng D.H."/>
            <person name="Luo Y.B."/>
            <person name="Zou S.Q."/>
            <person name="Chen S.P."/>
            <person name="Lan S."/>
            <person name="Tsai W.C."/>
            <person name="Van de Peer Y."/>
            <person name="Liu Z.J."/>
        </authorList>
    </citation>
    <scope>NUCLEOTIDE SEQUENCE [LARGE SCALE GENOMIC DNA]</scope>
    <source>
        <strain evidence="3">Lor287</strain>
    </source>
</reference>